<keyword evidence="11 19" id="KW-0238">DNA-binding</keyword>
<dbReference type="InterPro" id="IPR009057">
    <property type="entry name" value="Homeodomain-like_sf"/>
</dbReference>
<evidence type="ECO:0000256" key="13">
    <source>
        <dbReference type="ARBA" id="ARBA00023163"/>
    </source>
</evidence>
<organism evidence="23 24">
    <name type="scientific">Anas platyrhynchos</name>
    <name type="common">Mallard</name>
    <name type="synonym">Anas boschas</name>
    <dbReference type="NCBI Taxonomy" id="8839"/>
    <lineage>
        <taxon>Eukaryota</taxon>
        <taxon>Metazoa</taxon>
        <taxon>Chordata</taxon>
        <taxon>Craniata</taxon>
        <taxon>Vertebrata</taxon>
        <taxon>Euteleostomi</taxon>
        <taxon>Archelosauria</taxon>
        <taxon>Archosauria</taxon>
        <taxon>Dinosauria</taxon>
        <taxon>Saurischia</taxon>
        <taxon>Theropoda</taxon>
        <taxon>Coelurosauria</taxon>
        <taxon>Aves</taxon>
        <taxon>Neognathae</taxon>
        <taxon>Galloanserae</taxon>
        <taxon>Anseriformes</taxon>
        <taxon>Anatidae</taxon>
        <taxon>Anatinae</taxon>
        <taxon>Anas</taxon>
    </lineage>
</organism>
<feature type="domain" description="Homeobox" evidence="22">
    <location>
        <begin position="425"/>
        <end position="475"/>
    </location>
</feature>
<feature type="DNA-binding region" description="Homeobox" evidence="19">
    <location>
        <begin position="427"/>
        <end position="476"/>
    </location>
</feature>
<keyword evidence="13" id="KW-0804">Transcription</keyword>
<feature type="compositionally biased region" description="Acidic residues" evidence="21">
    <location>
        <begin position="23"/>
        <end position="32"/>
    </location>
</feature>
<keyword evidence="7" id="KW-0863">Zinc-finger</keyword>
<evidence type="ECO:0000256" key="9">
    <source>
        <dbReference type="ARBA" id="ARBA00022833"/>
    </source>
</evidence>
<feature type="DNA-binding region" description="Homeobox" evidence="19">
    <location>
        <begin position="291"/>
        <end position="333"/>
    </location>
</feature>
<dbReference type="CDD" id="cd00086">
    <property type="entry name" value="homeodomain"/>
    <property type="match status" value="4"/>
</dbReference>
<evidence type="ECO:0000256" key="3">
    <source>
        <dbReference type="ARBA" id="ARBA00022491"/>
    </source>
</evidence>
<evidence type="ECO:0000256" key="17">
    <source>
        <dbReference type="ARBA" id="ARBA00068956"/>
    </source>
</evidence>
<dbReference type="GO" id="GO:0008270">
    <property type="term" value="F:zinc ion binding"/>
    <property type="evidence" value="ECO:0007669"/>
    <property type="project" value="UniProtKB-KW"/>
</dbReference>
<evidence type="ECO:0000256" key="4">
    <source>
        <dbReference type="ARBA" id="ARBA00022553"/>
    </source>
</evidence>
<dbReference type="FunFam" id="1.10.10.60:FF:000212">
    <property type="entry name" value="Zinc fingers and homeoboxes protein 3"/>
    <property type="match status" value="1"/>
</dbReference>
<evidence type="ECO:0000256" key="20">
    <source>
        <dbReference type="RuleBase" id="RU000682"/>
    </source>
</evidence>
<name>A0A8B9TCI4_ANAPL</name>
<evidence type="ECO:0000256" key="14">
    <source>
        <dbReference type="ARBA" id="ARBA00023242"/>
    </source>
</evidence>
<feature type="DNA-binding region" description="Homeobox" evidence="19">
    <location>
        <begin position="543"/>
        <end position="590"/>
    </location>
</feature>
<dbReference type="SUPFAM" id="SSF57667">
    <property type="entry name" value="beta-beta-alpha zinc fingers"/>
    <property type="match status" value="1"/>
</dbReference>
<comment type="subcellular location">
    <subcellularLocation>
        <location evidence="1 19 20">Nucleus</location>
    </subcellularLocation>
</comment>
<dbReference type="FunFam" id="1.10.10.60:FF:000194">
    <property type="entry name" value="Zinc fingers and homeoboxes protein 3"/>
    <property type="match status" value="1"/>
</dbReference>
<feature type="region of interest" description="Disordered" evidence="21">
    <location>
        <begin position="748"/>
        <end position="806"/>
    </location>
</feature>
<evidence type="ECO:0000256" key="19">
    <source>
        <dbReference type="PROSITE-ProRule" id="PRU00108"/>
    </source>
</evidence>
<comment type="subunit">
    <text evidence="16">Homodimer (via homeobox domain 1). Heterodimer with ZHX1 (via homeobox domain 1). Heterodimer with ZHX2 (via homeobox domain 1). Heterodimerization with ZHX1 is a prerequisite for repressor activity. Interacts with NFYA.</text>
</comment>
<feature type="domain" description="Homeobox" evidence="22">
    <location>
        <begin position="541"/>
        <end position="589"/>
    </location>
</feature>
<keyword evidence="8" id="KW-0221">Differentiation</keyword>
<dbReference type="Proteomes" id="UP000694400">
    <property type="component" value="Chromosome 16"/>
</dbReference>
<evidence type="ECO:0000256" key="5">
    <source>
        <dbReference type="ARBA" id="ARBA00022723"/>
    </source>
</evidence>
<dbReference type="InterPro" id="IPR036236">
    <property type="entry name" value="Znf_C2H2_sf"/>
</dbReference>
<evidence type="ECO:0000256" key="11">
    <source>
        <dbReference type="ARBA" id="ARBA00023125"/>
    </source>
</evidence>
<dbReference type="SMART" id="SM00389">
    <property type="entry name" value="HOX"/>
    <property type="match status" value="4"/>
</dbReference>
<feature type="region of interest" description="Disordered" evidence="21">
    <location>
        <begin position="581"/>
        <end position="623"/>
    </location>
</feature>
<feature type="region of interest" description="Disordered" evidence="21">
    <location>
        <begin position="511"/>
        <end position="568"/>
    </location>
</feature>
<dbReference type="Pfam" id="PF11569">
    <property type="entry name" value="Homez"/>
    <property type="match status" value="1"/>
</dbReference>
<proteinExistence type="inferred from homology"/>
<keyword evidence="10" id="KW-0805">Transcription regulation</keyword>
<keyword evidence="14 19" id="KW-0539">Nucleus</keyword>
<evidence type="ECO:0000256" key="12">
    <source>
        <dbReference type="ARBA" id="ARBA00023155"/>
    </source>
</evidence>
<evidence type="ECO:0000256" key="1">
    <source>
        <dbReference type="ARBA" id="ARBA00004123"/>
    </source>
</evidence>
<evidence type="ECO:0000313" key="24">
    <source>
        <dbReference type="Proteomes" id="UP000694400"/>
    </source>
</evidence>
<keyword evidence="4" id="KW-0597">Phosphoprotein</keyword>
<feature type="DNA-binding region" description="Homeobox" evidence="19">
    <location>
        <begin position="620"/>
        <end position="679"/>
    </location>
</feature>
<dbReference type="PANTHER" id="PTHR15467:SF6">
    <property type="entry name" value="ZINC FINGERS AND HOMEOBOXES PROTEIN 3"/>
    <property type="match status" value="1"/>
</dbReference>
<evidence type="ECO:0000256" key="6">
    <source>
        <dbReference type="ARBA" id="ARBA00022737"/>
    </source>
</evidence>
<keyword evidence="9" id="KW-0862">Zinc</keyword>
<protein>
    <recommendedName>
        <fullName evidence="17">Zinc fingers and homeoboxes protein 3</fullName>
    </recommendedName>
    <alternativeName>
        <fullName evidence="18">Zinc finger and homeodomain protein 3</fullName>
    </alternativeName>
</protein>
<feature type="compositionally biased region" description="Low complexity" evidence="21">
    <location>
        <begin position="43"/>
        <end position="62"/>
    </location>
</feature>
<accession>A0A8B9TCI4</accession>
<evidence type="ECO:0000313" key="23">
    <source>
        <dbReference type="Ensembl" id="ENSAPLP00020019270.1"/>
    </source>
</evidence>
<dbReference type="AlphaFoldDB" id="A0A8B9TCI4"/>
<evidence type="ECO:0000256" key="10">
    <source>
        <dbReference type="ARBA" id="ARBA00023015"/>
    </source>
</evidence>
<keyword evidence="5" id="KW-0479">Metal-binding</keyword>
<dbReference type="PANTHER" id="PTHR15467">
    <property type="entry name" value="ZINC-FINGERS AND HOMEOBOXES RELATED"/>
    <property type="match status" value="1"/>
</dbReference>
<evidence type="ECO:0000256" key="18">
    <source>
        <dbReference type="ARBA" id="ARBA00077653"/>
    </source>
</evidence>
<dbReference type="GO" id="GO:0030154">
    <property type="term" value="P:cell differentiation"/>
    <property type="evidence" value="ECO:0007669"/>
    <property type="project" value="UniProtKB-KW"/>
</dbReference>
<feature type="region of interest" description="Disordered" evidence="21">
    <location>
        <begin position="22"/>
        <end position="62"/>
    </location>
</feature>
<dbReference type="Pfam" id="PF18387">
    <property type="entry name" value="zf_C2H2_ZHX"/>
    <property type="match status" value="1"/>
</dbReference>
<dbReference type="PROSITE" id="PS50071">
    <property type="entry name" value="HOMEOBOX_2"/>
    <property type="match status" value="4"/>
</dbReference>
<dbReference type="GO" id="GO:0000981">
    <property type="term" value="F:DNA-binding transcription factor activity, RNA polymerase II-specific"/>
    <property type="evidence" value="ECO:0007669"/>
    <property type="project" value="TreeGrafter"/>
</dbReference>
<dbReference type="Gene3D" id="1.10.10.60">
    <property type="entry name" value="Homeodomain-like"/>
    <property type="match status" value="5"/>
</dbReference>
<reference evidence="23" key="2">
    <citation type="submission" date="2025-08" db="UniProtKB">
        <authorList>
            <consortium name="Ensembl"/>
        </authorList>
    </citation>
    <scope>IDENTIFICATION</scope>
</reference>
<dbReference type="Ensembl" id="ENSAPLT00020020828.1">
    <property type="protein sequence ID" value="ENSAPLP00020019270.1"/>
    <property type="gene ID" value="ENSAPLG00020013673.1"/>
</dbReference>
<dbReference type="FunFam" id="1.10.10.60:FF:000133">
    <property type="entry name" value="zinc fingers and homeoboxes protein 3"/>
    <property type="match status" value="1"/>
</dbReference>
<dbReference type="InterPro" id="IPR024578">
    <property type="entry name" value="Homez_homeobox_dom"/>
</dbReference>
<dbReference type="SUPFAM" id="SSF46689">
    <property type="entry name" value="Homeodomain-like"/>
    <property type="match status" value="5"/>
</dbReference>
<dbReference type="FunFam" id="1.10.10.60:FF:000062">
    <property type="entry name" value="zinc fingers and homeoboxes protein 3"/>
    <property type="match status" value="1"/>
</dbReference>
<dbReference type="GO" id="GO:0003677">
    <property type="term" value="F:DNA binding"/>
    <property type="evidence" value="ECO:0007669"/>
    <property type="project" value="UniProtKB-UniRule"/>
</dbReference>
<evidence type="ECO:0000256" key="15">
    <source>
        <dbReference type="ARBA" id="ARBA00059166"/>
    </source>
</evidence>
<dbReference type="InterPro" id="IPR001356">
    <property type="entry name" value="HD"/>
</dbReference>
<feature type="compositionally biased region" description="Basic and acidic residues" evidence="21">
    <location>
        <begin position="581"/>
        <end position="595"/>
    </location>
</feature>
<feature type="region of interest" description="Disordered" evidence="21">
    <location>
        <begin position="192"/>
        <end position="227"/>
    </location>
</feature>
<reference evidence="23" key="1">
    <citation type="submission" date="2019-08" db="EMBL/GenBank/DDBJ databases">
        <title>Three high-quality genomes provides insights into domestication of ducks.</title>
        <authorList>
            <person name="Hou Z.C."/>
            <person name="Zhu F."/>
            <person name="Yin Z.T."/>
            <person name="Zhang F."/>
        </authorList>
    </citation>
    <scope>NUCLEOTIDE SEQUENCE [LARGE SCALE GENOMIC DNA]</scope>
</reference>
<evidence type="ECO:0000256" key="7">
    <source>
        <dbReference type="ARBA" id="ARBA00022771"/>
    </source>
</evidence>
<reference evidence="23" key="3">
    <citation type="submission" date="2025-09" db="UniProtKB">
        <authorList>
            <consortium name="Ensembl"/>
        </authorList>
    </citation>
    <scope>IDENTIFICATION</scope>
</reference>
<keyword evidence="3" id="KW-0678">Repressor</keyword>
<evidence type="ECO:0000259" key="22">
    <source>
        <dbReference type="PROSITE" id="PS50071"/>
    </source>
</evidence>
<comment type="function">
    <text evidence="15">Acts as a transcriptional repressor. Involved in the early stages of mesenchymal stem cell (MSC) osteogenic differentiation. Is a regulator of podocyte gene expression during primary glomerula disease. Binds to promoter DNA.</text>
</comment>
<dbReference type="InterPro" id="IPR041057">
    <property type="entry name" value="ZHX_Znf_C2H2"/>
</dbReference>
<keyword evidence="6" id="KW-0677">Repeat</keyword>
<keyword evidence="12 19" id="KW-0371">Homeobox</keyword>
<dbReference type="Pfam" id="PF00046">
    <property type="entry name" value="Homeodomain"/>
    <property type="match status" value="4"/>
</dbReference>
<feature type="compositionally biased region" description="Low complexity" evidence="21">
    <location>
        <begin position="778"/>
        <end position="793"/>
    </location>
</feature>
<dbReference type="GO" id="GO:0005634">
    <property type="term" value="C:nucleus"/>
    <property type="evidence" value="ECO:0007669"/>
    <property type="project" value="UniProtKB-SubCell"/>
</dbReference>
<evidence type="ECO:0000256" key="16">
    <source>
        <dbReference type="ARBA" id="ARBA00065217"/>
    </source>
</evidence>
<feature type="compositionally biased region" description="Polar residues" evidence="21">
    <location>
        <begin position="754"/>
        <end position="765"/>
    </location>
</feature>
<dbReference type="FunFam" id="1.10.10.60:FF:000208">
    <property type="entry name" value="Zinc fingers and homeoboxes protein 3"/>
    <property type="match status" value="1"/>
</dbReference>
<feature type="compositionally biased region" description="Polar residues" evidence="21">
    <location>
        <begin position="216"/>
        <end position="227"/>
    </location>
</feature>
<feature type="domain" description="Homeobox" evidence="22">
    <location>
        <begin position="618"/>
        <end position="678"/>
    </location>
</feature>
<feature type="domain" description="Homeobox" evidence="22">
    <location>
        <begin position="289"/>
        <end position="332"/>
    </location>
</feature>
<sequence length="806" mass="88065">MASKRKSTTPCMIPVKTLVLQETELEAAEDDREGTQQDAPAEGLAASDAGASNSNSGALSNGHRGIAEGDTFVCKSCDFGSQDIQHFFAHLDSEHLDFSKDPAFVCVACSFLAKKAHAGEASFVWRLAKQDNRTAVEQSLCDAASSHDLPGEVPEEVADGQSEIIITKTPIMKIMKGKPEAKKIHTLKENVSSQLGGEAEAKDGEPSFANGPVPVSQPTASSTKSSHVVNGSILGNVPVLPAGVAQLVSLQQQPPLHQQLPTSKSLPKVMIPLSSIPTYNAAMDSNSFLKNSFHKFPYPTKAELCYLTVVTKYPEEQLKIWFTAQRLKQGISWSPEEIEDARKKMFNTVIHVPHLIQATLPGHVVGQPEGTGGLLVTQPIMANGLKGTSSSFTLAVTTVPKPQPAAQHSTVSSGNASAVKVNKKSHEQLSALKGSFCRNQFPGQAEVERLTKITGLSTKEIRKWFSDRRYHYRNVRGGRAIFPGDSALDSLPEIPFDVPPKGAELTSTAAATPVTHHPTRRQAWHQTPDFTPTKYKERAPEQLKALESSFAQNPLPPDEEVNRLRSETKMTRREIDSWFSERRKKKAEENKKAEEANEVPGVAASEKGDGGSSRPPTPPKTKLNFKKTAQQRHLLKQMFVQTQRPTNQEYDAIVSQTGLPRAEVIRWFGDSRYGYKNGQLKWYENYRRGIFPPGLVEVSPAGREVLEDYYKQHKALQEDDVPSLCERAQLSAQQVKVWFALKAEEETRGASEDALSSTSEQTGSQKGPYDACSEVSENSEPWEPGGPEGGAEPPGAPVQPPATAAR</sequence>
<evidence type="ECO:0000256" key="2">
    <source>
        <dbReference type="ARBA" id="ARBA00007440"/>
    </source>
</evidence>
<evidence type="ECO:0000256" key="8">
    <source>
        <dbReference type="ARBA" id="ARBA00022782"/>
    </source>
</evidence>
<evidence type="ECO:0000256" key="21">
    <source>
        <dbReference type="SAM" id="MobiDB-lite"/>
    </source>
</evidence>
<comment type="similarity">
    <text evidence="2">Belongs to the ZHX family.</text>
</comment>